<accession>A0A381X091</accession>
<dbReference type="EMBL" id="UINC01013302">
    <property type="protein sequence ID" value="SVA57577.1"/>
    <property type="molecule type" value="Genomic_DNA"/>
</dbReference>
<name>A0A381X091_9ZZZZ</name>
<gene>
    <name evidence="1" type="ORF">METZ01_LOCUS110431</name>
</gene>
<protein>
    <submittedName>
        <fullName evidence="1">Uncharacterized protein</fullName>
    </submittedName>
</protein>
<sequence>MRIVVENYGDACIYQDRPFGYKRFIVEFKDGSTILYSGLWYKIDQVRKFTIGALEARAGTGK</sequence>
<proteinExistence type="predicted"/>
<evidence type="ECO:0000313" key="1">
    <source>
        <dbReference type="EMBL" id="SVA57577.1"/>
    </source>
</evidence>
<organism evidence="1">
    <name type="scientific">marine metagenome</name>
    <dbReference type="NCBI Taxonomy" id="408172"/>
    <lineage>
        <taxon>unclassified sequences</taxon>
        <taxon>metagenomes</taxon>
        <taxon>ecological metagenomes</taxon>
    </lineage>
</organism>
<dbReference type="AlphaFoldDB" id="A0A381X091"/>
<reference evidence="1" key="1">
    <citation type="submission" date="2018-05" db="EMBL/GenBank/DDBJ databases">
        <authorList>
            <person name="Lanie J.A."/>
            <person name="Ng W.-L."/>
            <person name="Kazmierczak K.M."/>
            <person name="Andrzejewski T.M."/>
            <person name="Davidsen T.M."/>
            <person name="Wayne K.J."/>
            <person name="Tettelin H."/>
            <person name="Glass J.I."/>
            <person name="Rusch D."/>
            <person name="Podicherti R."/>
            <person name="Tsui H.-C.T."/>
            <person name="Winkler M.E."/>
        </authorList>
    </citation>
    <scope>NUCLEOTIDE SEQUENCE</scope>
</reference>